<dbReference type="Pfam" id="PF01613">
    <property type="entry name" value="Flavin_Reduct"/>
    <property type="match status" value="1"/>
</dbReference>
<evidence type="ECO:0000256" key="2">
    <source>
        <dbReference type="ARBA" id="ARBA00022630"/>
    </source>
</evidence>
<dbReference type="InterPro" id="IPR002563">
    <property type="entry name" value="Flavin_Rdtase-like_dom"/>
</dbReference>
<evidence type="ECO:0000256" key="1">
    <source>
        <dbReference type="ARBA" id="ARBA00001917"/>
    </source>
</evidence>
<dbReference type="KEGG" id="lri:NCTC12151_01806"/>
<sequence>MSYFRSVELKHVSRLLNHGPTVLITSRDTVSKRKNVMAAAWSTPVEFAPPRVAIVVDKGAWTRELIETGGAFGICIPTAANVDLTYAVGSVSGREEDKFNRFAIPSFDSSTLGVPLIEEGCSAWLECRLLPEAGAQQKYDTLFGEVIAAAADERIFSQGRWQFESADPSLFTLHHLGAGSFICAGKVIAAKPR</sequence>
<accession>A0A2X4UQ61</accession>
<dbReference type="PANTHER" id="PTHR43567">
    <property type="entry name" value="FLAVOREDOXIN-RELATED-RELATED"/>
    <property type="match status" value="1"/>
</dbReference>
<evidence type="ECO:0000313" key="5">
    <source>
        <dbReference type="EMBL" id="SQI40931.1"/>
    </source>
</evidence>
<gene>
    <name evidence="5" type="ORF">NCTC12151_01806</name>
</gene>
<dbReference type="PANTHER" id="PTHR43567:SF1">
    <property type="entry name" value="FLAVOREDOXIN"/>
    <property type="match status" value="1"/>
</dbReference>
<dbReference type="Proteomes" id="UP000249005">
    <property type="component" value="Chromosome 1"/>
</dbReference>
<dbReference type="AlphaFoldDB" id="A0A2X4UQ61"/>
<evidence type="ECO:0000256" key="3">
    <source>
        <dbReference type="ARBA" id="ARBA00038054"/>
    </source>
</evidence>
<dbReference type="RefSeq" id="WP_111740335.1">
    <property type="nucleotide sequence ID" value="NZ_LR698987.1"/>
</dbReference>
<comment type="similarity">
    <text evidence="3">Belongs to the flavoredoxin family.</text>
</comment>
<evidence type="ECO:0000259" key="4">
    <source>
        <dbReference type="SMART" id="SM00903"/>
    </source>
</evidence>
<dbReference type="EMBL" id="LS483470">
    <property type="protein sequence ID" value="SQI40931.1"/>
    <property type="molecule type" value="Genomic_DNA"/>
</dbReference>
<keyword evidence="2" id="KW-0285">Flavoprotein</keyword>
<feature type="domain" description="Flavin reductase like" evidence="4">
    <location>
        <begin position="14"/>
        <end position="158"/>
    </location>
</feature>
<proteinExistence type="inferred from homology"/>
<name>A0A2X4UQ61_9GAMM</name>
<dbReference type="OrthoDB" id="9792436at2"/>
<comment type="cofactor">
    <cofactor evidence="1">
        <name>FMN</name>
        <dbReference type="ChEBI" id="CHEBI:58210"/>
    </cofactor>
</comment>
<reference evidence="5 6" key="1">
    <citation type="submission" date="2018-06" db="EMBL/GenBank/DDBJ databases">
        <authorList>
            <consortium name="Pathogen Informatics"/>
            <person name="Doyle S."/>
        </authorList>
    </citation>
    <scope>NUCLEOTIDE SEQUENCE [LARGE SCALE GENOMIC DNA]</scope>
    <source>
        <strain evidence="5 6">NCTC12151</strain>
    </source>
</reference>
<dbReference type="SMART" id="SM00903">
    <property type="entry name" value="Flavin_Reduct"/>
    <property type="match status" value="1"/>
</dbReference>
<dbReference type="InterPro" id="IPR052174">
    <property type="entry name" value="Flavoredoxin"/>
</dbReference>
<dbReference type="GO" id="GO:0010181">
    <property type="term" value="F:FMN binding"/>
    <property type="evidence" value="ECO:0007669"/>
    <property type="project" value="InterPro"/>
</dbReference>
<protein>
    <submittedName>
        <fullName evidence="5">Flavin reductase like domain</fullName>
    </submittedName>
</protein>
<organism evidence="5 6">
    <name type="scientific">Leminorella richardii</name>
    <dbReference type="NCBI Taxonomy" id="158841"/>
    <lineage>
        <taxon>Bacteria</taxon>
        <taxon>Pseudomonadati</taxon>
        <taxon>Pseudomonadota</taxon>
        <taxon>Gammaproteobacteria</taxon>
        <taxon>Enterobacterales</taxon>
        <taxon>Budviciaceae</taxon>
        <taxon>Leminorella</taxon>
    </lineage>
</organism>
<dbReference type="GO" id="GO:0016646">
    <property type="term" value="F:oxidoreductase activity, acting on the CH-NH group of donors, NAD or NADP as acceptor"/>
    <property type="evidence" value="ECO:0007669"/>
    <property type="project" value="UniProtKB-ARBA"/>
</dbReference>
<dbReference type="SUPFAM" id="SSF50475">
    <property type="entry name" value="FMN-binding split barrel"/>
    <property type="match status" value="1"/>
</dbReference>
<dbReference type="InterPro" id="IPR012349">
    <property type="entry name" value="Split_barrel_FMN-bd"/>
</dbReference>
<evidence type="ECO:0000313" key="6">
    <source>
        <dbReference type="Proteomes" id="UP000249005"/>
    </source>
</evidence>
<keyword evidence="6" id="KW-1185">Reference proteome</keyword>
<dbReference type="Gene3D" id="2.30.110.10">
    <property type="entry name" value="Electron Transport, Fmn-binding Protein, Chain A"/>
    <property type="match status" value="1"/>
</dbReference>